<feature type="transmembrane region" description="Helical" evidence="1">
    <location>
        <begin position="173"/>
        <end position="192"/>
    </location>
</feature>
<evidence type="ECO:0000256" key="1">
    <source>
        <dbReference type="SAM" id="Phobius"/>
    </source>
</evidence>
<feature type="transmembrane region" description="Helical" evidence="1">
    <location>
        <begin position="77"/>
        <end position="96"/>
    </location>
</feature>
<dbReference type="EMBL" id="MHKK01000042">
    <property type="protein sequence ID" value="OGY89100.1"/>
    <property type="molecule type" value="Genomic_DNA"/>
</dbReference>
<name>A0A1G2BLE4_9BACT</name>
<gene>
    <name evidence="2" type="ORF">A2677_00990</name>
</gene>
<feature type="transmembrane region" description="Helical" evidence="1">
    <location>
        <begin position="108"/>
        <end position="128"/>
    </location>
</feature>
<feature type="transmembrane region" description="Helical" evidence="1">
    <location>
        <begin position="7"/>
        <end position="23"/>
    </location>
</feature>
<keyword evidence="1" id="KW-0812">Transmembrane</keyword>
<evidence type="ECO:0000313" key="3">
    <source>
        <dbReference type="Proteomes" id="UP000177817"/>
    </source>
</evidence>
<dbReference type="Proteomes" id="UP000177817">
    <property type="component" value="Unassembled WGS sequence"/>
</dbReference>
<reference evidence="2 3" key="1">
    <citation type="journal article" date="2016" name="Nat. Commun.">
        <title>Thousands of microbial genomes shed light on interconnected biogeochemical processes in an aquifer system.</title>
        <authorList>
            <person name="Anantharaman K."/>
            <person name="Brown C.T."/>
            <person name="Hug L.A."/>
            <person name="Sharon I."/>
            <person name="Castelle C.J."/>
            <person name="Probst A.J."/>
            <person name="Thomas B.C."/>
            <person name="Singh A."/>
            <person name="Wilkins M.J."/>
            <person name="Karaoz U."/>
            <person name="Brodie E.L."/>
            <person name="Williams K.H."/>
            <person name="Hubbard S.S."/>
            <person name="Banfield J.F."/>
        </authorList>
    </citation>
    <scope>NUCLEOTIDE SEQUENCE [LARGE SCALE GENOMIC DNA]</scope>
</reference>
<evidence type="ECO:0008006" key="4">
    <source>
        <dbReference type="Google" id="ProtNLM"/>
    </source>
</evidence>
<organism evidence="2 3">
    <name type="scientific">Candidatus Komeilibacteria bacterium RIFCSPHIGHO2_01_FULL_52_14</name>
    <dbReference type="NCBI Taxonomy" id="1798549"/>
    <lineage>
        <taxon>Bacteria</taxon>
        <taxon>Candidatus Komeiliibacteriota</taxon>
    </lineage>
</organism>
<feature type="transmembrane region" description="Helical" evidence="1">
    <location>
        <begin position="35"/>
        <end position="56"/>
    </location>
</feature>
<accession>A0A1G2BLE4</accession>
<feature type="transmembrane region" description="Helical" evidence="1">
    <location>
        <begin position="140"/>
        <end position="161"/>
    </location>
</feature>
<comment type="caution">
    <text evidence="2">The sequence shown here is derived from an EMBL/GenBank/DDBJ whole genome shotgun (WGS) entry which is preliminary data.</text>
</comment>
<dbReference type="AlphaFoldDB" id="A0A1G2BLE4"/>
<keyword evidence="1" id="KW-0472">Membrane</keyword>
<sequence length="204" mass="23341">MNKLPRICIIVFGYAAVLYPLWVRFNSLTWAPGSFLQNIFPMFGLAAFSILWLHSLSGVFEPWLRKHINFDRFVEQTAAVVLICIVAHPLLALISFDFNIGNLFAAYGVKYILIGVIGWILLITYDVGKILKRYDFFKKNWEMILTISTIGFLMIFFHALAIGSDLTSGPLRIVWIFYGVTAALATIYRYGIKMFIKNKTENHS</sequence>
<protein>
    <recommendedName>
        <fullName evidence="4">Ferric oxidoreductase domain-containing protein</fullName>
    </recommendedName>
</protein>
<evidence type="ECO:0000313" key="2">
    <source>
        <dbReference type="EMBL" id="OGY89100.1"/>
    </source>
</evidence>
<proteinExistence type="predicted"/>
<keyword evidence="1" id="KW-1133">Transmembrane helix</keyword>